<reference evidence="1" key="2">
    <citation type="submission" date="2018-05" db="EMBL/GenBank/DDBJ databases">
        <title>OpunRS2 (Oryza punctata Reference Sequence Version 2).</title>
        <authorList>
            <person name="Zhang J."/>
            <person name="Kudrna D."/>
            <person name="Lee S."/>
            <person name="Talag J."/>
            <person name="Welchert J."/>
            <person name="Wing R.A."/>
        </authorList>
    </citation>
    <scope>NUCLEOTIDE SEQUENCE [LARGE SCALE GENOMIC DNA]</scope>
</reference>
<accession>A0A0E0JWW9</accession>
<dbReference type="AlphaFoldDB" id="A0A0E0JWW9"/>
<organism evidence="1">
    <name type="scientific">Oryza punctata</name>
    <name type="common">Red rice</name>
    <dbReference type="NCBI Taxonomy" id="4537"/>
    <lineage>
        <taxon>Eukaryota</taxon>
        <taxon>Viridiplantae</taxon>
        <taxon>Streptophyta</taxon>
        <taxon>Embryophyta</taxon>
        <taxon>Tracheophyta</taxon>
        <taxon>Spermatophyta</taxon>
        <taxon>Magnoliopsida</taxon>
        <taxon>Liliopsida</taxon>
        <taxon>Poales</taxon>
        <taxon>Poaceae</taxon>
        <taxon>BOP clade</taxon>
        <taxon>Oryzoideae</taxon>
        <taxon>Oryzeae</taxon>
        <taxon>Oryzinae</taxon>
        <taxon>Oryza</taxon>
    </lineage>
</organism>
<dbReference type="STRING" id="4537.A0A0E0JWW9"/>
<dbReference type="Proteomes" id="UP000026962">
    <property type="component" value="Chromosome 2"/>
</dbReference>
<protein>
    <submittedName>
        <fullName evidence="1">Uncharacterized protein</fullName>
    </submittedName>
</protein>
<dbReference type="HOGENOM" id="CLU_1799585_0_0_1"/>
<dbReference type="Gramene" id="OPUNC02G06680.1">
    <property type="protein sequence ID" value="OPUNC02G06680.1"/>
    <property type="gene ID" value="OPUNC02G06680"/>
</dbReference>
<reference evidence="1" key="1">
    <citation type="submission" date="2015-04" db="UniProtKB">
        <authorList>
            <consortium name="EnsemblPlants"/>
        </authorList>
    </citation>
    <scope>IDENTIFICATION</scope>
</reference>
<dbReference type="EnsemblPlants" id="OPUNC02G06680.1">
    <property type="protein sequence ID" value="OPUNC02G06680.1"/>
    <property type="gene ID" value="OPUNC02G06680"/>
</dbReference>
<name>A0A0E0JWW9_ORYPU</name>
<evidence type="ECO:0000313" key="1">
    <source>
        <dbReference type="EnsemblPlants" id="OPUNC02G06680.1"/>
    </source>
</evidence>
<keyword evidence="2" id="KW-1185">Reference proteome</keyword>
<proteinExistence type="predicted"/>
<sequence>MARRRQRAVCSSLSMARSMEDSGMDEEFCEAMLDMGKFQGHEAVKNRLSWSLCWLHLGEGEKALMDATKLAKSLLPSRGCSNDYKKACSSFLGLKLEPENIEMKKALRKKINLVTNPQLLDLIKVHFSVLCQGLLGTYSQDMLR</sequence>
<evidence type="ECO:0000313" key="2">
    <source>
        <dbReference type="Proteomes" id="UP000026962"/>
    </source>
</evidence>